<accession>A0A560L283</accession>
<keyword evidence="5" id="KW-0997">Cell inner membrane</keyword>
<keyword evidence="7" id="KW-1185">Reference proteome</keyword>
<keyword evidence="1 5" id="KW-1003">Cell membrane</keyword>
<evidence type="ECO:0000256" key="2">
    <source>
        <dbReference type="ARBA" id="ARBA00022692"/>
    </source>
</evidence>
<organism evidence="6 7">
    <name type="scientific">Bradyrhizobium macuxiense</name>
    <dbReference type="NCBI Taxonomy" id="1755647"/>
    <lineage>
        <taxon>Bacteria</taxon>
        <taxon>Pseudomonadati</taxon>
        <taxon>Pseudomonadota</taxon>
        <taxon>Alphaproteobacteria</taxon>
        <taxon>Hyphomicrobiales</taxon>
        <taxon>Nitrobacteraceae</taxon>
        <taxon>Bradyrhizobium</taxon>
    </lineage>
</organism>
<feature type="transmembrane region" description="Helical" evidence="5">
    <location>
        <begin position="116"/>
        <end position="133"/>
    </location>
</feature>
<comment type="function">
    <text evidence="5">Plays a role in cell envelope biogenesis, maintenance of cell envelope integrity and membrane homeostasis.</text>
</comment>
<dbReference type="AlphaFoldDB" id="A0A560L283"/>
<feature type="transmembrane region" description="Helical" evidence="5">
    <location>
        <begin position="81"/>
        <end position="104"/>
    </location>
</feature>
<evidence type="ECO:0000256" key="3">
    <source>
        <dbReference type="ARBA" id="ARBA00022989"/>
    </source>
</evidence>
<dbReference type="Pfam" id="PF04279">
    <property type="entry name" value="IspA"/>
    <property type="match status" value="1"/>
</dbReference>
<protein>
    <recommendedName>
        <fullName evidence="5">Inner membrane-spanning protein YciB</fullName>
    </recommendedName>
</protein>
<dbReference type="PANTHER" id="PTHR36917:SF1">
    <property type="entry name" value="INNER MEMBRANE-SPANNING PROTEIN YCIB"/>
    <property type="match status" value="1"/>
</dbReference>
<feature type="transmembrane region" description="Helical" evidence="5">
    <location>
        <begin position="145"/>
        <end position="166"/>
    </location>
</feature>
<reference evidence="6 7" key="1">
    <citation type="submission" date="2019-06" db="EMBL/GenBank/DDBJ databases">
        <title>Genomic Encyclopedia of Type Strains, Phase IV (KMG-V): Genome sequencing to study the core and pangenomes of soil and plant-associated prokaryotes.</title>
        <authorList>
            <person name="Whitman W."/>
        </authorList>
    </citation>
    <scope>NUCLEOTIDE SEQUENCE [LARGE SCALE GENOMIC DNA]</scope>
    <source>
        <strain evidence="6 7">BR 10355</strain>
    </source>
</reference>
<keyword evidence="2 5" id="KW-0812">Transmembrane</keyword>
<evidence type="ECO:0000256" key="5">
    <source>
        <dbReference type="HAMAP-Rule" id="MF_00189"/>
    </source>
</evidence>
<dbReference type="OrthoDB" id="9788219at2"/>
<evidence type="ECO:0000256" key="1">
    <source>
        <dbReference type="ARBA" id="ARBA00022475"/>
    </source>
</evidence>
<name>A0A560L283_9BRAD</name>
<evidence type="ECO:0000256" key="4">
    <source>
        <dbReference type="ARBA" id="ARBA00023136"/>
    </source>
</evidence>
<dbReference type="PANTHER" id="PTHR36917">
    <property type="entry name" value="INTRACELLULAR SEPTATION PROTEIN A-RELATED"/>
    <property type="match status" value="1"/>
</dbReference>
<dbReference type="InterPro" id="IPR006008">
    <property type="entry name" value="YciB"/>
</dbReference>
<evidence type="ECO:0000313" key="7">
    <source>
        <dbReference type="Proteomes" id="UP000321304"/>
    </source>
</evidence>
<sequence>MLNFVTELGPLIVFYVINAKFRLFAATAAFTAVTVLAGIASLVVKGHMSIISLITSISVLVFGTLTLVLHDEKFIKVDATIVSGLLSTLLGGGLLFDRSFIVVILDRIVNLTPQGWRILTFSWAMFFAGMTILNEVIWRTQTTDVWVTFRTFGVTMLSLPFGFVLIPLTKRYHAAPVSRSAQSSYVQVHQQLPDSKFRIDVEGVPVEQESIERRGEH</sequence>
<dbReference type="EMBL" id="VITY01000022">
    <property type="protein sequence ID" value="TWB87230.1"/>
    <property type="molecule type" value="Genomic_DNA"/>
</dbReference>
<feature type="transmembrane region" description="Helical" evidence="5">
    <location>
        <begin position="23"/>
        <end position="43"/>
    </location>
</feature>
<comment type="caution">
    <text evidence="6">The sequence shown here is derived from an EMBL/GenBank/DDBJ whole genome shotgun (WGS) entry which is preliminary data.</text>
</comment>
<feature type="transmembrane region" description="Helical" evidence="5">
    <location>
        <begin position="50"/>
        <end position="69"/>
    </location>
</feature>
<keyword evidence="3 5" id="KW-1133">Transmembrane helix</keyword>
<dbReference type="GO" id="GO:0005886">
    <property type="term" value="C:plasma membrane"/>
    <property type="evidence" value="ECO:0007669"/>
    <property type="project" value="UniProtKB-SubCell"/>
</dbReference>
<comment type="subcellular location">
    <subcellularLocation>
        <location evidence="5">Cell inner membrane</location>
        <topology evidence="5">Multi-pass membrane protein</topology>
    </subcellularLocation>
</comment>
<proteinExistence type="inferred from homology"/>
<dbReference type="Proteomes" id="UP000321304">
    <property type="component" value="Unassembled WGS sequence"/>
</dbReference>
<dbReference type="HAMAP" id="MF_00189">
    <property type="entry name" value="YciB"/>
    <property type="match status" value="1"/>
</dbReference>
<comment type="similarity">
    <text evidence="5">Belongs to the YciB family.</text>
</comment>
<gene>
    <name evidence="5" type="primary">yciB</name>
    <name evidence="6" type="ORF">FBZ93_12211</name>
</gene>
<evidence type="ECO:0000313" key="6">
    <source>
        <dbReference type="EMBL" id="TWB87230.1"/>
    </source>
</evidence>
<keyword evidence="4 5" id="KW-0472">Membrane</keyword>